<sequence length="331" mass="37107">MNRKNMTTLLSRIALEQDAETQQRVRQFSDGKKTGGTPMAIRFRPAVREFITRVSRNLGISAAELVNMVIEGVMLHTLTPRQATVTHMYDRFWQLMDAHRLSLTNVATLLADMNMGVSVLESRERTLDYLTTPVIGHIAASFGVSPDWLDGTDDHPVRPVMLTRWSEVADPLFSASDVTAPTINLVRRESPPPTCGTISHKDDIIVCISRLKKVNGINLRVIDFTGVMRNAKAENKSTDAFLAFCETMRKAARLGAVNTLLAPEHLFSTLADGREIPVSVFIALNNYCVFSENRGGVHCWGVDDMKGIVNSEFYLSPEWEDYRNKISRHIK</sequence>
<proteinExistence type="predicted"/>
<dbReference type="Proteomes" id="UP000042738">
    <property type="component" value="Chromosome"/>
</dbReference>
<dbReference type="EMBL" id="CP050855">
    <property type="protein sequence ID" value="QLH61958.1"/>
    <property type="molecule type" value="Genomic_DNA"/>
</dbReference>
<evidence type="ECO:0000313" key="2">
    <source>
        <dbReference type="Proteomes" id="UP000042738"/>
    </source>
</evidence>
<protein>
    <submittedName>
        <fullName evidence="1">Conjugal transfer protein TraE</fullName>
    </submittedName>
</protein>
<name>A0A068Z7M9_9GAMM</name>
<dbReference type="RefSeq" id="WP_040264667.1">
    <property type="nucleotide sequence ID" value="NZ_CP050855.1"/>
</dbReference>
<organism evidence="1 2">
    <name type="scientific">Serratia symbiotica</name>
    <dbReference type="NCBI Taxonomy" id="138074"/>
    <lineage>
        <taxon>Bacteria</taxon>
        <taxon>Pseudomonadati</taxon>
        <taxon>Pseudomonadota</taxon>
        <taxon>Gammaproteobacteria</taxon>
        <taxon>Enterobacterales</taxon>
        <taxon>Yersiniaceae</taxon>
        <taxon>Serratia</taxon>
    </lineage>
</organism>
<reference evidence="1 2" key="1">
    <citation type="journal article" date="2014" name="Genome Announc.">
        <title>Whole-Genome Sequence of Serratia symbiotica Strain CWBI-2.3T, a Free-Living Symbiont of the Black Bean Aphid Aphis fabae.</title>
        <authorList>
            <person name="Foray V."/>
            <person name="Grigorescu A.S."/>
            <person name="Sabri A."/>
            <person name="Haubruge E."/>
            <person name="Lognay G."/>
            <person name="Francis F."/>
            <person name="Fauconnier M.L."/>
            <person name="Hance T."/>
            <person name="Thonart P."/>
        </authorList>
    </citation>
    <scope>NUCLEOTIDE SEQUENCE [LARGE SCALE GENOMIC DNA]</scope>
    <source>
        <strain evidence="1">CWBI-2.3</strain>
    </source>
</reference>
<dbReference type="STRING" id="138074.SYMBAF_180037"/>
<dbReference type="GeneID" id="93735300"/>
<dbReference type="AlphaFoldDB" id="A0A068Z7M9"/>
<evidence type="ECO:0000313" key="1">
    <source>
        <dbReference type="EMBL" id="QLH61958.1"/>
    </source>
</evidence>
<gene>
    <name evidence="1" type="ORF">SYMBAF_02015</name>
</gene>
<accession>A0A068Z7M9</accession>